<evidence type="ECO:0000313" key="3">
    <source>
        <dbReference type="EMBL" id="CAB4993984.1"/>
    </source>
</evidence>
<reference evidence="2" key="1">
    <citation type="submission" date="2020-05" db="EMBL/GenBank/DDBJ databases">
        <authorList>
            <person name="Chiriac C."/>
            <person name="Salcher M."/>
            <person name="Ghai R."/>
            <person name="Kavagutti S V."/>
        </authorList>
    </citation>
    <scope>NUCLEOTIDE SEQUENCE</scope>
</reference>
<dbReference type="EMBL" id="CAEZXS010000020">
    <property type="protein sequence ID" value="CAB4689201.1"/>
    <property type="molecule type" value="Genomic_DNA"/>
</dbReference>
<protein>
    <submittedName>
        <fullName evidence="2">Unannotated protein</fullName>
    </submittedName>
</protein>
<dbReference type="EMBL" id="CAFBPW010000293">
    <property type="protein sequence ID" value="CAB5040628.1"/>
    <property type="molecule type" value="Genomic_DNA"/>
</dbReference>
<dbReference type="AlphaFoldDB" id="A0A6J6ZJM1"/>
<evidence type="ECO:0000313" key="1">
    <source>
        <dbReference type="EMBL" id="CAB4689201.1"/>
    </source>
</evidence>
<name>A0A6J6ZJM1_9ZZZZ</name>
<dbReference type="EMBL" id="CAFAAQ010000190">
    <property type="protein sequence ID" value="CAB4819278.1"/>
    <property type="molecule type" value="Genomic_DNA"/>
</dbReference>
<evidence type="ECO:0000313" key="4">
    <source>
        <dbReference type="EMBL" id="CAB5040628.1"/>
    </source>
</evidence>
<gene>
    <name evidence="1" type="ORF">UFOPK2582_00300</name>
    <name evidence="2" type="ORF">UFOPK3046_01659</name>
    <name evidence="3" type="ORF">UFOPK3914_01760</name>
    <name evidence="4" type="ORF">UFOPK4173_01850</name>
</gene>
<dbReference type="EMBL" id="CAFBOG010000212">
    <property type="protein sequence ID" value="CAB4993984.1"/>
    <property type="molecule type" value="Genomic_DNA"/>
</dbReference>
<evidence type="ECO:0000313" key="2">
    <source>
        <dbReference type="EMBL" id="CAB4819278.1"/>
    </source>
</evidence>
<accession>A0A6J6ZJM1</accession>
<organism evidence="2">
    <name type="scientific">freshwater metagenome</name>
    <dbReference type="NCBI Taxonomy" id="449393"/>
    <lineage>
        <taxon>unclassified sequences</taxon>
        <taxon>metagenomes</taxon>
        <taxon>ecological metagenomes</taxon>
    </lineage>
</organism>
<sequence length="43" mass="4689">MNTIGSLLTATRSRSAQVGQLITQQVRTGWLIAFAEGDLKLDQ</sequence>
<proteinExistence type="predicted"/>